<evidence type="ECO:0000313" key="1">
    <source>
        <dbReference type="EMBL" id="KIM91414.1"/>
    </source>
</evidence>
<protein>
    <submittedName>
        <fullName evidence="1">Uncharacterized protein</fullName>
    </submittedName>
</protein>
<organism evidence="1 2">
    <name type="scientific">Piloderma croceum (strain F 1598)</name>
    <dbReference type="NCBI Taxonomy" id="765440"/>
    <lineage>
        <taxon>Eukaryota</taxon>
        <taxon>Fungi</taxon>
        <taxon>Dikarya</taxon>
        <taxon>Basidiomycota</taxon>
        <taxon>Agaricomycotina</taxon>
        <taxon>Agaricomycetes</taxon>
        <taxon>Agaricomycetidae</taxon>
        <taxon>Atheliales</taxon>
        <taxon>Atheliaceae</taxon>
        <taxon>Piloderma</taxon>
    </lineage>
</organism>
<reference evidence="2" key="2">
    <citation type="submission" date="2015-01" db="EMBL/GenBank/DDBJ databases">
        <title>Evolutionary Origins and Diversification of the Mycorrhizal Mutualists.</title>
        <authorList>
            <consortium name="DOE Joint Genome Institute"/>
            <consortium name="Mycorrhizal Genomics Consortium"/>
            <person name="Kohler A."/>
            <person name="Kuo A."/>
            <person name="Nagy L.G."/>
            <person name="Floudas D."/>
            <person name="Copeland A."/>
            <person name="Barry K.W."/>
            <person name="Cichocki N."/>
            <person name="Veneault-Fourrey C."/>
            <person name="LaButti K."/>
            <person name="Lindquist E.A."/>
            <person name="Lipzen A."/>
            <person name="Lundell T."/>
            <person name="Morin E."/>
            <person name="Murat C."/>
            <person name="Riley R."/>
            <person name="Ohm R."/>
            <person name="Sun H."/>
            <person name="Tunlid A."/>
            <person name="Henrissat B."/>
            <person name="Grigoriev I.V."/>
            <person name="Hibbett D.S."/>
            <person name="Martin F."/>
        </authorList>
    </citation>
    <scope>NUCLEOTIDE SEQUENCE [LARGE SCALE GENOMIC DNA]</scope>
    <source>
        <strain evidence="2">F 1598</strain>
    </source>
</reference>
<accession>A0A0C3GIF4</accession>
<dbReference type="HOGENOM" id="CLU_2671907_0_0_1"/>
<dbReference type="EMBL" id="KN832971">
    <property type="protein sequence ID" value="KIM91414.1"/>
    <property type="molecule type" value="Genomic_DNA"/>
</dbReference>
<sequence>MQALAESEKAFADRTRPMYGSGCEREKFRAETNDLKRLLDKERRRHLCAEGSSTLYFCWSRAESDVSAQEADPKR</sequence>
<dbReference type="AlphaFoldDB" id="A0A0C3GIF4"/>
<name>A0A0C3GIF4_PILCF</name>
<dbReference type="Proteomes" id="UP000054166">
    <property type="component" value="Unassembled WGS sequence"/>
</dbReference>
<proteinExistence type="predicted"/>
<dbReference type="InParanoid" id="A0A0C3GIF4"/>
<gene>
    <name evidence="1" type="ORF">PILCRDRAFT_128663</name>
</gene>
<evidence type="ECO:0000313" key="2">
    <source>
        <dbReference type="Proteomes" id="UP000054166"/>
    </source>
</evidence>
<reference evidence="1 2" key="1">
    <citation type="submission" date="2014-04" db="EMBL/GenBank/DDBJ databases">
        <authorList>
            <consortium name="DOE Joint Genome Institute"/>
            <person name="Kuo A."/>
            <person name="Tarkka M."/>
            <person name="Buscot F."/>
            <person name="Kohler A."/>
            <person name="Nagy L.G."/>
            <person name="Floudas D."/>
            <person name="Copeland A."/>
            <person name="Barry K.W."/>
            <person name="Cichocki N."/>
            <person name="Veneault-Fourrey C."/>
            <person name="LaButti K."/>
            <person name="Lindquist E.A."/>
            <person name="Lipzen A."/>
            <person name="Lundell T."/>
            <person name="Morin E."/>
            <person name="Murat C."/>
            <person name="Sun H."/>
            <person name="Tunlid A."/>
            <person name="Henrissat B."/>
            <person name="Grigoriev I.V."/>
            <person name="Hibbett D.S."/>
            <person name="Martin F."/>
            <person name="Nordberg H.P."/>
            <person name="Cantor M.N."/>
            <person name="Hua S.X."/>
        </authorList>
    </citation>
    <scope>NUCLEOTIDE SEQUENCE [LARGE SCALE GENOMIC DNA]</scope>
    <source>
        <strain evidence="1 2">F 1598</strain>
    </source>
</reference>
<keyword evidence="2" id="KW-1185">Reference proteome</keyword>